<dbReference type="Gene3D" id="3.30.230.70">
    <property type="entry name" value="GHMP Kinase, N-terminal domain"/>
    <property type="match status" value="1"/>
</dbReference>
<dbReference type="GO" id="GO:0016075">
    <property type="term" value="P:rRNA catabolic process"/>
    <property type="evidence" value="ECO:0007669"/>
    <property type="project" value="TreeGrafter"/>
</dbReference>
<dbReference type="GO" id="GO:0034473">
    <property type="term" value="P:U1 snRNA 3'-end processing"/>
    <property type="evidence" value="ECO:0007669"/>
    <property type="project" value="TreeGrafter"/>
</dbReference>
<keyword evidence="10" id="KW-1185">Reference proteome</keyword>
<evidence type="ECO:0000313" key="9">
    <source>
        <dbReference type="EMBL" id="ORY49147.1"/>
    </source>
</evidence>
<dbReference type="GO" id="GO:0035925">
    <property type="term" value="F:mRNA 3'-UTR AU-rich region binding"/>
    <property type="evidence" value="ECO:0007669"/>
    <property type="project" value="TreeGrafter"/>
</dbReference>
<reference evidence="9 10" key="1">
    <citation type="submission" date="2016-07" db="EMBL/GenBank/DDBJ databases">
        <title>Pervasive Adenine N6-methylation of Active Genes in Fungi.</title>
        <authorList>
            <consortium name="DOE Joint Genome Institute"/>
            <person name="Mondo S.J."/>
            <person name="Dannebaum R.O."/>
            <person name="Kuo R.C."/>
            <person name="Labutti K."/>
            <person name="Haridas S."/>
            <person name="Kuo A."/>
            <person name="Salamov A."/>
            <person name="Ahrendt S.R."/>
            <person name="Lipzen A."/>
            <person name="Sullivan W."/>
            <person name="Andreopoulos W.B."/>
            <person name="Clum A."/>
            <person name="Lindquist E."/>
            <person name="Daum C."/>
            <person name="Ramamoorthy G.K."/>
            <person name="Gryganskyi A."/>
            <person name="Culley D."/>
            <person name="Magnuson J.K."/>
            <person name="James T.Y."/>
            <person name="O'Malley M.A."/>
            <person name="Stajich J.E."/>
            <person name="Spatafora J.W."/>
            <person name="Visel A."/>
            <person name="Grigoriev I.V."/>
        </authorList>
    </citation>
    <scope>NUCLEOTIDE SEQUENCE [LARGE SCALE GENOMIC DNA]</scope>
    <source>
        <strain evidence="9 10">JEL800</strain>
    </source>
</reference>
<keyword evidence="4" id="KW-0963">Cytoplasm</keyword>
<dbReference type="InterPro" id="IPR001247">
    <property type="entry name" value="ExoRNase_PH_dom1"/>
</dbReference>
<dbReference type="EMBL" id="MCGO01000010">
    <property type="protein sequence ID" value="ORY49147.1"/>
    <property type="molecule type" value="Genomic_DNA"/>
</dbReference>
<dbReference type="GO" id="GO:0071035">
    <property type="term" value="P:nuclear polyadenylation-dependent rRNA catabolic process"/>
    <property type="evidence" value="ECO:0007669"/>
    <property type="project" value="TreeGrafter"/>
</dbReference>
<proteinExistence type="inferred from homology"/>
<evidence type="ECO:0000259" key="7">
    <source>
        <dbReference type="Pfam" id="PF01138"/>
    </source>
</evidence>
<dbReference type="GO" id="GO:0071028">
    <property type="term" value="P:nuclear mRNA surveillance"/>
    <property type="evidence" value="ECO:0007669"/>
    <property type="project" value="TreeGrafter"/>
</dbReference>
<dbReference type="STRING" id="329046.A0A1Y2CQB7"/>
<feature type="domain" description="Exoribonuclease phosphorolytic" evidence="7">
    <location>
        <begin position="32"/>
        <end position="157"/>
    </location>
</feature>
<dbReference type="GO" id="GO:0034475">
    <property type="term" value="P:U4 snRNA 3'-end processing"/>
    <property type="evidence" value="ECO:0007669"/>
    <property type="project" value="TreeGrafter"/>
</dbReference>
<dbReference type="InterPro" id="IPR050590">
    <property type="entry name" value="Exosome_comp_Rrp42_subfam"/>
</dbReference>
<evidence type="ECO:0000256" key="5">
    <source>
        <dbReference type="ARBA" id="ARBA00022835"/>
    </source>
</evidence>
<dbReference type="SUPFAM" id="SSF55666">
    <property type="entry name" value="Ribonuclease PH domain 2-like"/>
    <property type="match status" value="1"/>
</dbReference>
<name>A0A1Y2CQB7_9FUNG</name>
<dbReference type="OrthoDB" id="272245at2759"/>
<dbReference type="GO" id="GO:0071038">
    <property type="term" value="P:TRAMP-dependent tRNA surveillance pathway"/>
    <property type="evidence" value="ECO:0007669"/>
    <property type="project" value="TreeGrafter"/>
</dbReference>
<dbReference type="SUPFAM" id="SSF54211">
    <property type="entry name" value="Ribosomal protein S5 domain 2-like"/>
    <property type="match status" value="1"/>
</dbReference>
<dbReference type="GO" id="GO:0000176">
    <property type="term" value="C:nuclear exosome (RNase complex)"/>
    <property type="evidence" value="ECO:0007669"/>
    <property type="project" value="TreeGrafter"/>
</dbReference>
<comment type="caution">
    <text evidence="9">The sequence shown here is derived from an EMBL/GenBank/DDBJ whole genome shotgun (WGS) entry which is preliminary data.</text>
</comment>
<evidence type="ECO:0000256" key="1">
    <source>
        <dbReference type="ARBA" id="ARBA00004496"/>
    </source>
</evidence>
<evidence type="ECO:0000259" key="8">
    <source>
        <dbReference type="Pfam" id="PF03725"/>
    </source>
</evidence>
<evidence type="ECO:0000256" key="6">
    <source>
        <dbReference type="ARBA" id="ARBA00042523"/>
    </source>
</evidence>
<evidence type="ECO:0000256" key="4">
    <source>
        <dbReference type="ARBA" id="ARBA00022490"/>
    </source>
</evidence>
<dbReference type="InterPro" id="IPR036345">
    <property type="entry name" value="ExoRNase_PH_dom2_sf"/>
</dbReference>
<dbReference type="Pfam" id="PF03725">
    <property type="entry name" value="RNase_PH_C"/>
    <property type="match status" value="1"/>
</dbReference>
<dbReference type="InterPro" id="IPR027408">
    <property type="entry name" value="PNPase/RNase_PH_dom_sf"/>
</dbReference>
<accession>A0A1Y2CQB7</accession>
<dbReference type="Pfam" id="PF01138">
    <property type="entry name" value="RNase_PH"/>
    <property type="match status" value="1"/>
</dbReference>
<organism evidence="9 10">
    <name type="scientific">Rhizoclosmatium globosum</name>
    <dbReference type="NCBI Taxonomy" id="329046"/>
    <lineage>
        <taxon>Eukaryota</taxon>
        <taxon>Fungi</taxon>
        <taxon>Fungi incertae sedis</taxon>
        <taxon>Chytridiomycota</taxon>
        <taxon>Chytridiomycota incertae sedis</taxon>
        <taxon>Chytridiomycetes</taxon>
        <taxon>Chytridiales</taxon>
        <taxon>Chytriomycetaceae</taxon>
        <taxon>Rhizoclosmatium</taxon>
    </lineage>
</organism>
<keyword evidence="5" id="KW-0271">Exosome</keyword>
<feature type="domain" description="Exoribonuclease phosphorolytic" evidence="8">
    <location>
        <begin position="189"/>
        <end position="253"/>
    </location>
</feature>
<protein>
    <recommendedName>
        <fullName evidence="6">Ribosomal RNA-processing protein 42</fullName>
    </recommendedName>
</protein>
<dbReference type="CDD" id="cd11367">
    <property type="entry name" value="RNase_PH_RRP42"/>
    <property type="match status" value="1"/>
</dbReference>
<comment type="subcellular location">
    <subcellularLocation>
        <location evidence="1">Cytoplasm</location>
    </subcellularLocation>
    <subcellularLocation>
        <location evidence="2">Nucleus</location>
        <location evidence="2">Nucleolus</location>
    </subcellularLocation>
</comment>
<dbReference type="GO" id="GO:0000467">
    <property type="term" value="P:exonucleolytic trimming to generate mature 3'-end of 5.8S rRNA from tricistronic rRNA transcript (SSU-rRNA, 5.8S rRNA, LSU-rRNA)"/>
    <property type="evidence" value="ECO:0007669"/>
    <property type="project" value="TreeGrafter"/>
</dbReference>
<dbReference type="PANTHER" id="PTHR11097:SF8">
    <property type="entry name" value="EXOSOME COMPLEX COMPONENT RRP42"/>
    <property type="match status" value="1"/>
</dbReference>
<gene>
    <name evidence="9" type="ORF">BCR33DRAFT_763568</name>
</gene>
<sequence length="278" mass="30033">MISVCERDYIIGGVQANARGDGRRRTDARPLLSFELGAVPQASGSAKSAALLVGVKVAIAEVSHVGAQADDDDDVETMNTRSKHLGISEDSIRKYSDFCSKLLNSDAGGLDLASLCFVPNTTCWVIHVDVLVLAYTGNLLDTMFQAIRAALANTLIPKVSVEESGSGLARSFEFDVADEETEELKGVNDIPAVVTLYKIGNYHVIDPTPLEELCSDVQLTVAISRKGLPCAIHKYGSGSVDPSLLADMIQDAKKHGLASLEWMDREIQREKLRLSNLE</sequence>
<evidence type="ECO:0000256" key="3">
    <source>
        <dbReference type="ARBA" id="ARBA00006678"/>
    </source>
</evidence>
<dbReference type="AlphaFoldDB" id="A0A1Y2CQB7"/>
<dbReference type="PANTHER" id="PTHR11097">
    <property type="entry name" value="EXOSOME COMPLEX EXONUCLEASE RIBOSOMAL RNA PROCESSING PROTEIN"/>
    <property type="match status" value="1"/>
</dbReference>
<dbReference type="InterPro" id="IPR020568">
    <property type="entry name" value="Ribosomal_Su5_D2-typ_SF"/>
</dbReference>
<dbReference type="Proteomes" id="UP000193642">
    <property type="component" value="Unassembled WGS sequence"/>
</dbReference>
<dbReference type="InterPro" id="IPR015847">
    <property type="entry name" value="ExoRNase_PH_dom2"/>
</dbReference>
<dbReference type="GO" id="GO:0000177">
    <property type="term" value="C:cytoplasmic exosome (RNase complex)"/>
    <property type="evidence" value="ECO:0007669"/>
    <property type="project" value="TreeGrafter"/>
</dbReference>
<evidence type="ECO:0000256" key="2">
    <source>
        <dbReference type="ARBA" id="ARBA00004604"/>
    </source>
</evidence>
<dbReference type="GO" id="GO:0005730">
    <property type="term" value="C:nucleolus"/>
    <property type="evidence" value="ECO:0007669"/>
    <property type="project" value="UniProtKB-SubCell"/>
</dbReference>
<dbReference type="GO" id="GO:0034476">
    <property type="term" value="P:U5 snRNA 3'-end processing"/>
    <property type="evidence" value="ECO:0007669"/>
    <property type="project" value="TreeGrafter"/>
</dbReference>
<comment type="similarity">
    <text evidence="3">Belongs to the RNase PH family.</text>
</comment>
<evidence type="ECO:0000313" key="10">
    <source>
        <dbReference type="Proteomes" id="UP000193642"/>
    </source>
</evidence>